<keyword evidence="2" id="KW-1185">Reference proteome</keyword>
<evidence type="ECO:0000313" key="1">
    <source>
        <dbReference type="EMBL" id="RHZ67624.1"/>
    </source>
</evidence>
<name>A0A397I2K3_9GLOM</name>
<evidence type="ECO:0000313" key="2">
    <source>
        <dbReference type="Proteomes" id="UP000266861"/>
    </source>
</evidence>
<sequence length="148" mass="17187">MTHWIQMMELEFSGNELAKFESLNLKFLSGHVEIIMGPDFELLNHNDIKKIIVFHIRTVYSDNCISQLIRSSSQRSLTKILSGLDGLEELVHELDFEGNDIKVLSRLLYAKVCDEDRPWCELFQFTLLDHIDDDGDDDIIKKITRIGF</sequence>
<comment type="caution">
    <text evidence="1">The sequence shown here is derived from an EMBL/GenBank/DDBJ whole genome shotgun (WGS) entry which is preliminary data.</text>
</comment>
<proteinExistence type="predicted"/>
<accession>A0A397I2K3</accession>
<dbReference type="EMBL" id="PQFF01000274">
    <property type="protein sequence ID" value="RHZ67624.1"/>
    <property type="molecule type" value="Genomic_DNA"/>
</dbReference>
<protein>
    <submittedName>
        <fullName evidence="1">Uncharacterized protein</fullName>
    </submittedName>
</protein>
<reference evidence="1 2" key="1">
    <citation type="submission" date="2018-08" db="EMBL/GenBank/DDBJ databases">
        <title>Genome and evolution of the arbuscular mycorrhizal fungus Diversispora epigaea (formerly Glomus versiforme) and its bacterial endosymbionts.</title>
        <authorList>
            <person name="Sun X."/>
            <person name="Fei Z."/>
            <person name="Harrison M."/>
        </authorList>
    </citation>
    <scope>NUCLEOTIDE SEQUENCE [LARGE SCALE GENOMIC DNA]</scope>
    <source>
        <strain evidence="1 2">IT104</strain>
    </source>
</reference>
<dbReference type="Proteomes" id="UP000266861">
    <property type="component" value="Unassembled WGS sequence"/>
</dbReference>
<gene>
    <name evidence="1" type="ORF">Glove_300g31</name>
</gene>
<dbReference type="AlphaFoldDB" id="A0A397I2K3"/>
<organism evidence="1 2">
    <name type="scientific">Diversispora epigaea</name>
    <dbReference type="NCBI Taxonomy" id="1348612"/>
    <lineage>
        <taxon>Eukaryota</taxon>
        <taxon>Fungi</taxon>
        <taxon>Fungi incertae sedis</taxon>
        <taxon>Mucoromycota</taxon>
        <taxon>Glomeromycotina</taxon>
        <taxon>Glomeromycetes</taxon>
        <taxon>Diversisporales</taxon>
        <taxon>Diversisporaceae</taxon>
        <taxon>Diversispora</taxon>
    </lineage>
</organism>